<dbReference type="Pfam" id="PF03478">
    <property type="entry name" value="Beta-prop_KIB1-4"/>
    <property type="match status" value="1"/>
</dbReference>
<feature type="domain" description="F-box" evidence="2">
    <location>
        <begin position="8"/>
        <end position="68"/>
    </location>
</feature>
<name>A0A9R0WHD9_TRITD</name>
<evidence type="ECO:0000313" key="3">
    <source>
        <dbReference type="EMBL" id="VAI11827.1"/>
    </source>
</evidence>
<accession>A0A9R0WHD9</accession>
<feature type="compositionally biased region" description="Low complexity" evidence="1">
    <location>
        <begin position="256"/>
        <end position="265"/>
    </location>
</feature>
<feature type="region of interest" description="Disordered" evidence="1">
    <location>
        <begin position="230"/>
        <end position="333"/>
    </location>
</feature>
<organism evidence="3 4">
    <name type="scientific">Triticum turgidum subsp. durum</name>
    <name type="common">Durum wheat</name>
    <name type="synonym">Triticum durum</name>
    <dbReference type="NCBI Taxonomy" id="4567"/>
    <lineage>
        <taxon>Eukaryota</taxon>
        <taxon>Viridiplantae</taxon>
        <taxon>Streptophyta</taxon>
        <taxon>Embryophyta</taxon>
        <taxon>Tracheophyta</taxon>
        <taxon>Spermatophyta</taxon>
        <taxon>Magnoliopsida</taxon>
        <taxon>Liliopsida</taxon>
        <taxon>Poales</taxon>
        <taxon>Poaceae</taxon>
        <taxon>BOP clade</taxon>
        <taxon>Pooideae</taxon>
        <taxon>Triticodae</taxon>
        <taxon>Triticeae</taxon>
        <taxon>Triticinae</taxon>
        <taxon>Triticum</taxon>
    </lineage>
</organism>
<dbReference type="PROSITE" id="PS50181">
    <property type="entry name" value="FBOX"/>
    <property type="match status" value="1"/>
</dbReference>
<dbReference type="OMA" id="RICDIAF"/>
<dbReference type="SMART" id="SM00256">
    <property type="entry name" value="FBOX"/>
    <property type="match status" value="1"/>
</dbReference>
<dbReference type="PANTHER" id="PTHR33110">
    <property type="entry name" value="F-BOX/KELCH-REPEAT PROTEIN-RELATED"/>
    <property type="match status" value="1"/>
</dbReference>
<keyword evidence="4" id="KW-1185">Reference proteome</keyword>
<dbReference type="Gramene" id="TRITD4Bv1G207770.1">
    <property type="protein sequence ID" value="TRITD4Bv1G207770.1"/>
    <property type="gene ID" value="TRITD4Bv1G207770"/>
</dbReference>
<dbReference type="Gene3D" id="1.20.1280.50">
    <property type="match status" value="1"/>
</dbReference>
<feature type="compositionally biased region" description="Acidic residues" evidence="1">
    <location>
        <begin position="275"/>
        <end position="316"/>
    </location>
</feature>
<proteinExistence type="predicted"/>
<feature type="compositionally biased region" description="Acidic residues" evidence="1">
    <location>
        <begin position="234"/>
        <end position="255"/>
    </location>
</feature>
<sequence>MAASTSQPFTLTDLPPDLLGQVIALLPLPADRARFRAVCRSWRSAMHDHVDTPQLPWIVHSDGTFVTLPNYYLHRWSPFPENTKLIGASGSWLAVYHADANGGPRSYMLHNPFSNTTLPLPGLDSVIGRVPDEFKVRKVLMRSTQDDLVAVTTNMRDRRIILCRPGKSGTWLLKRRALPYARICDIAFLEGSLYGVTSDEQLIELEIGQREDGCPMVRSAKYVIKHFLGHDEGGEQEDDENESQMSGSEDDEVVEPSEASSLGGEEASDYKETSSDDDDDAADMESSETSSIEDDDEDTESMSDEESDDENEVENNLEDKDLDGYCPNPDDVEENKFMDYTATERYLLESGGKLLMIRRRRFIRNHSTRLGHEFITDNEVDDDSDADVLEANLQVGSWVPAVTTCTLFIGDVFSKSIHGCEEASEEFDYYFLDEHDVTITRATTLPEFLDWKSMWFSPPDIVV</sequence>
<dbReference type="InterPro" id="IPR005174">
    <property type="entry name" value="KIB1-4_b-propeller"/>
</dbReference>
<reference evidence="3 4" key="1">
    <citation type="submission" date="2017-09" db="EMBL/GenBank/DDBJ databases">
        <authorList>
            <consortium name="International Durum Wheat Genome Sequencing Consortium (IDWGSC)"/>
            <person name="Milanesi L."/>
        </authorList>
    </citation>
    <scope>NUCLEOTIDE SEQUENCE [LARGE SCALE GENOMIC DNA]</scope>
    <source>
        <strain evidence="4">cv. Svevo</strain>
    </source>
</reference>
<dbReference type="Proteomes" id="UP000324705">
    <property type="component" value="Chromosome 4B"/>
</dbReference>
<dbReference type="InterPro" id="IPR036047">
    <property type="entry name" value="F-box-like_dom_sf"/>
</dbReference>
<protein>
    <recommendedName>
        <fullName evidence="2">F-box domain-containing protein</fullName>
    </recommendedName>
</protein>
<evidence type="ECO:0000259" key="2">
    <source>
        <dbReference type="PROSITE" id="PS50181"/>
    </source>
</evidence>
<dbReference type="Pfam" id="PF00646">
    <property type="entry name" value="F-box"/>
    <property type="match status" value="1"/>
</dbReference>
<dbReference type="SUPFAM" id="SSF81383">
    <property type="entry name" value="F-box domain"/>
    <property type="match status" value="1"/>
</dbReference>
<dbReference type="EMBL" id="LT934118">
    <property type="protein sequence ID" value="VAI11827.1"/>
    <property type="molecule type" value="Genomic_DNA"/>
</dbReference>
<dbReference type="InterPro" id="IPR001810">
    <property type="entry name" value="F-box_dom"/>
</dbReference>
<dbReference type="PANTHER" id="PTHR33110:SF146">
    <property type="entry name" value="F-BOX DOMAIN-CONTAINING PROTEIN"/>
    <property type="match status" value="1"/>
</dbReference>
<dbReference type="AlphaFoldDB" id="A0A9R0WHD9"/>
<gene>
    <name evidence="3" type="ORF">TRITD_4Bv1G207770</name>
</gene>
<evidence type="ECO:0000313" key="4">
    <source>
        <dbReference type="Proteomes" id="UP000324705"/>
    </source>
</evidence>
<evidence type="ECO:0000256" key="1">
    <source>
        <dbReference type="SAM" id="MobiDB-lite"/>
    </source>
</evidence>